<gene>
    <name evidence="8" type="ORF">DLAC_03976</name>
</gene>
<dbReference type="GO" id="GO:0008168">
    <property type="term" value="F:methyltransferase activity"/>
    <property type="evidence" value="ECO:0007669"/>
    <property type="project" value="UniProtKB-KW"/>
</dbReference>
<dbReference type="OMA" id="TRCRPYQ"/>
<dbReference type="PANTHER" id="PTHR12945:SF0">
    <property type="entry name" value="TRNA (ADENINE(58)-N(1))-METHYLTRANSFERASE NON-CATALYTIC SUBUNIT TRM6"/>
    <property type="match status" value="1"/>
</dbReference>
<feature type="compositionally biased region" description="Polar residues" evidence="7">
    <location>
        <begin position="464"/>
        <end position="473"/>
    </location>
</feature>
<dbReference type="GO" id="GO:0030488">
    <property type="term" value="P:tRNA methylation"/>
    <property type="evidence" value="ECO:0007669"/>
    <property type="project" value="InterPro"/>
</dbReference>
<evidence type="ECO:0000256" key="6">
    <source>
        <dbReference type="ARBA" id="ARBA00032319"/>
    </source>
</evidence>
<dbReference type="FunCoup" id="A0A151ZRT1">
    <property type="interactions" value="521"/>
</dbReference>
<evidence type="ECO:0000256" key="5">
    <source>
        <dbReference type="ARBA" id="ARBA00023242"/>
    </source>
</evidence>
<dbReference type="OrthoDB" id="10254665at2759"/>
<sequence>MNVDEKQNSTTPPPSQISNDYLIKDGDQVILEINQEKLIVVKLQKNKKISVSKKDVESNILIGQPYYSLFQLDGKTVKRVTQKELDVQLEGIVQLNQTEDANNKDLGQNHTSQKLTQDEIQQMKQSGKDSSTIIRTLIENSSTFQGKTSFSQLKYLKKKIKKYTTVIKVIKPTAKTLNSLYYSSDPKKICFLRFDTLSQILTMANIHSTQKVLLMETTSGYLTGAIAERMNSPDGLIFVPHIGNGGPNLSIVKNFGLSKSTLDTIKSFELKLIDQLNQKNLISSTSSNNNNNNNNHDNNNMDIEEQPDKKKLKVDQTLSSTTSTKDKEILDLIENGGYNSLIVVTKYSPLSLTLSLFPYLNASGQFVIYSQFIQQLLEVHQVLQDKNLAVNLNISEIWMREYQVLPKRTHPEMSMDGASGYILTGIKVKTTNNIKPTSPISTSTSTTTTTTTTTTPPVVEPTSLEMNVDTNNDNDCDKKRKREDDTQ</sequence>
<keyword evidence="8" id="KW-0808">Transferase</keyword>
<evidence type="ECO:0000256" key="1">
    <source>
        <dbReference type="ARBA" id="ARBA00004123"/>
    </source>
</evidence>
<dbReference type="GO" id="GO:0005634">
    <property type="term" value="C:nucleus"/>
    <property type="evidence" value="ECO:0007669"/>
    <property type="project" value="UniProtKB-SubCell"/>
</dbReference>
<dbReference type="Pfam" id="PF04189">
    <property type="entry name" value="Gcd10p"/>
    <property type="match status" value="1"/>
</dbReference>
<dbReference type="GO" id="GO:0031515">
    <property type="term" value="C:tRNA (m1A) methyltransferase complex"/>
    <property type="evidence" value="ECO:0007669"/>
    <property type="project" value="InterPro"/>
</dbReference>
<keyword evidence="5" id="KW-0539">Nucleus</keyword>
<protein>
    <recommendedName>
        <fullName evidence="3">tRNA (adenine(58)-N(1))-methyltransferase non-catalytic subunit TRM6</fullName>
    </recommendedName>
    <alternativeName>
        <fullName evidence="6">tRNA(m1A58)-methyltransferase subunit TRM6</fullName>
    </alternativeName>
</protein>
<feature type="region of interest" description="Disordered" evidence="7">
    <location>
        <begin position="434"/>
        <end position="487"/>
    </location>
</feature>
<comment type="similarity">
    <text evidence="2">Belongs to the TRM6/GCD10 family.</text>
</comment>
<dbReference type="InterPro" id="IPR029063">
    <property type="entry name" value="SAM-dependent_MTases_sf"/>
</dbReference>
<dbReference type="Gene3D" id="3.40.50.150">
    <property type="entry name" value="Vaccinia Virus protein VP39"/>
    <property type="match status" value="1"/>
</dbReference>
<feature type="region of interest" description="Disordered" evidence="7">
    <location>
        <begin position="1"/>
        <end position="20"/>
    </location>
</feature>
<evidence type="ECO:0000256" key="2">
    <source>
        <dbReference type="ARBA" id="ARBA00008320"/>
    </source>
</evidence>
<evidence type="ECO:0000313" key="8">
    <source>
        <dbReference type="EMBL" id="KYQ96687.1"/>
    </source>
</evidence>
<proteinExistence type="inferred from homology"/>
<dbReference type="InterPro" id="IPR017423">
    <property type="entry name" value="TRM6"/>
</dbReference>
<dbReference type="PANTHER" id="PTHR12945">
    <property type="entry name" value="TRANSLATION INITIATION FACTOR EIF3-RELATED"/>
    <property type="match status" value="1"/>
</dbReference>
<name>A0A151ZRT1_TIELA</name>
<dbReference type="STRING" id="361077.A0A151ZRT1"/>
<feature type="compositionally biased region" description="Basic and acidic residues" evidence="7">
    <location>
        <begin position="475"/>
        <end position="487"/>
    </location>
</feature>
<keyword evidence="4" id="KW-0819">tRNA processing</keyword>
<dbReference type="AlphaFoldDB" id="A0A151ZRT1"/>
<dbReference type="InParanoid" id="A0A151ZRT1"/>
<evidence type="ECO:0000313" key="9">
    <source>
        <dbReference type="Proteomes" id="UP000076078"/>
    </source>
</evidence>
<dbReference type="EMBL" id="LODT01000021">
    <property type="protein sequence ID" value="KYQ96687.1"/>
    <property type="molecule type" value="Genomic_DNA"/>
</dbReference>
<evidence type="ECO:0000256" key="3">
    <source>
        <dbReference type="ARBA" id="ARBA00021704"/>
    </source>
</evidence>
<dbReference type="Proteomes" id="UP000076078">
    <property type="component" value="Unassembled WGS sequence"/>
</dbReference>
<keyword evidence="8" id="KW-0489">Methyltransferase</keyword>
<reference evidence="8 9" key="1">
    <citation type="submission" date="2015-12" db="EMBL/GenBank/DDBJ databases">
        <title>Dictyostelia acquired genes for synthesis and detection of signals that induce cell-type specialization by lateral gene transfer from prokaryotes.</title>
        <authorList>
            <person name="Gloeckner G."/>
            <person name="Schaap P."/>
        </authorList>
    </citation>
    <scope>NUCLEOTIDE SEQUENCE [LARGE SCALE GENOMIC DNA]</scope>
    <source>
        <strain evidence="8 9">TK</strain>
    </source>
</reference>
<feature type="compositionally biased region" description="Low complexity" evidence="7">
    <location>
        <begin position="436"/>
        <end position="463"/>
    </location>
</feature>
<evidence type="ECO:0000256" key="7">
    <source>
        <dbReference type="SAM" id="MobiDB-lite"/>
    </source>
</evidence>
<keyword evidence="9" id="KW-1185">Reference proteome</keyword>
<accession>A0A151ZRT1</accession>
<feature type="region of interest" description="Disordered" evidence="7">
    <location>
        <begin position="283"/>
        <end position="319"/>
    </location>
</feature>
<organism evidence="8 9">
    <name type="scientific">Tieghemostelium lacteum</name>
    <name type="common">Slime mold</name>
    <name type="synonym">Dictyostelium lacteum</name>
    <dbReference type="NCBI Taxonomy" id="361077"/>
    <lineage>
        <taxon>Eukaryota</taxon>
        <taxon>Amoebozoa</taxon>
        <taxon>Evosea</taxon>
        <taxon>Eumycetozoa</taxon>
        <taxon>Dictyostelia</taxon>
        <taxon>Dictyosteliales</taxon>
        <taxon>Raperosteliaceae</taxon>
        <taxon>Tieghemostelium</taxon>
    </lineage>
</organism>
<comment type="subcellular location">
    <subcellularLocation>
        <location evidence="1">Nucleus</location>
    </subcellularLocation>
</comment>
<evidence type="ECO:0000256" key="4">
    <source>
        <dbReference type="ARBA" id="ARBA00022694"/>
    </source>
</evidence>
<comment type="caution">
    <text evidence="8">The sequence shown here is derived from an EMBL/GenBank/DDBJ whole genome shotgun (WGS) entry which is preliminary data.</text>
</comment>
<feature type="compositionally biased region" description="Low complexity" evidence="7">
    <location>
        <begin position="288"/>
        <end position="300"/>
    </location>
</feature>